<dbReference type="EC" id="2.1.1.33" evidence="3"/>
<dbReference type="HOGENOM" id="CLU_050910_2_2_7"/>
<reference evidence="8 9" key="1">
    <citation type="journal article" date="2013" name="ISME J.">
        <title>By their genes ye shall know them: genomic signatures of predatory bacteria.</title>
        <authorList>
            <person name="Pasternak Z."/>
            <person name="Pietrokovski S."/>
            <person name="Rotem O."/>
            <person name="Gophna U."/>
            <person name="Lurie-Weinberger M.N."/>
            <person name="Jurkevitch E."/>
        </authorList>
    </citation>
    <scope>NUCLEOTIDE SEQUENCE [LARGE SCALE GENOMIC DNA]</scope>
    <source>
        <strain evidence="8 9">JSS</strain>
    </source>
</reference>
<dbReference type="eggNOG" id="COG0220">
    <property type="taxonomic scope" value="Bacteria"/>
</dbReference>
<evidence type="ECO:0000256" key="5">
    <source>
        <dbReference type="ARBA" id="ARBA00022679"/>
    </source>
</evidence>
<dbReference type="Proteomes" id="UP000012040">
    <property type="component" value="Chromosome"/>
</dbReference>
<dbReference type="PANTHER" id="PTHR23417">
    <property type="entry name" value="3-DEOXY-D-MANNO-OCTULOSONIC-ACID TRANSFERASE/TRNA GUANINE-N 7 - -METHYLTRANSFERASE"/>
    <property type="match status" value="1"/>
</dbReference>
<dbReference type="Pfam" id="PF02390">
    <property type="entry name" value="Methyltransf_4"/>
    <property type="match status" value="1"/>
</dbReference>
<evidence type="ECO:0000313" key="8">
    <source>
        <dbReference type="EMBL" id="AGH96445.1"/>
    </source>
</evidence>
<dbReference type="SUPFAM" id="SSF53335">
    <property type="entry name" value="S-adenosyl-L-methionine-dependent methyltransferases"/>
    <property type="match status" value="1"/>
</dbReference>
<accession>M4VD77</accession>
<sequence>MENMEDTVKRPRINLTRLLPRQNAYTLALDNEYRLHAFNEERAPLNQGKWRSEIFHTTEDRALDVEIGTGAGMHFAHHANKYPERFLVGLELKYKPLIQSIRRAQALGLRNSAICRYHAFNIDKLFAKNEVNNIYIHFPDPWVTPRKPRNRVVNRVILKWLYDMQREGSFLEFKTDSREYFLWALDEIKETPYKVEFQTLNLYGEGGKYFEENFQTSFEKIFVKQGIEINYIRLIK</sequence>
<dbReference type="PANTHER" id="PTHR23417:SF14">
    <property type="entry name" value="PENTACOTRIPEPTIDE-REPEAT REGION OF PRORP DOMAIN-CONTAINING PROTEIN"/>
    <property type="match status" value="1"/>
</dbReference>
<evidence type="ECO:0000256" key="1">
    <source>
        <dbReference type="ARBA" id="ARBA00000142"/>
    </source>
</evidence>
<name>M4VD77_9BACT</name>
<evidence type="ECO:0000313" key="9">
    <source>
        <dbReference type="Proteomes" id="UP000012040"/>
    </source>
</evidence>
<comment type="function">
    <text evidence="2">Catalyzes the formation of N(7)-methylguanine at position 46 (m7G46) in tRNA.</text>
</comment>
<dbReference type="GO" id="GO:0043527">
    <property type="term" value="C:tRNA methyltransferase complex"/>
    <property type="evidence" value="ECO:0007669"/>
    <property type="project" value="TreeGrafter"/>
</dbReference>
<dbReference type="KEGG" id="bex:A11Q_2229"/>
<dbReference type="InterPro" id="IPR029063">
    <property type="entry name" value="SAM-dependent_MTases_sf"/>
</dbReference>
<keyword evidence="4" id="KW-0489">Methyltransferase</keyword>
<proteinExistence type="predicted"/>
<keyword evidence="6" id="KW-0949">S-adenosyl-L-methionine</keyword>
<evidence type="ECO:0000256" key="2">
    <source>
        <dbReference type="ARBA" id="ARBA00003015"/>
    </source>
</evidence>
<comment type="catalytic activity">
    <reaction evidence="1">
        <text>guanosine(46) in tRNA + S-adenosyl-L-methionine = N(7)-methylguanosine(46) in tRNA + S-adenosyl-L-homocysteine</text>
        <dbReference type="Rhea" id="RHEA:42708"/>
        <dbReference type="Rhea" id="RHEA-COMP:10188"/>
        <dbReference type="Rhea" id="RHEA-COMP:10189"/>
        <dbReference type="ChEBI" id="CHEBI:57856"/>
        <dbReference type="ChEBI" id="CHEBI:59789"/>
        <dbReference type="ChEBI" id="CHEBI:74269"/>
        <dbReference type="ChEBI" id="CHEBI:74480"/>
        <dbReference type="EC" id="2.1.1.33"/>
    </reaction>
</comment>
<evidence type="ECO:0000256" key="3">
    <source>
        <dbReference type="ARBA" id="ARBA00011977"/>
    </source>
</evidence>
<dbReference type="InterPro" id="IPR003358">
    <property type="entry name" value="tRNA_(Gua-N-7)_MeTrfase_Trmb"/>
</dbReference>
<protein>
    <recommendedName>
        <fullName evidence="3">tRNA (guanine(46)-N(7))-methyltransferase</fullName>
        <ecNumber evidence="3">2.1.1.33</ecNumber>
    </recommendedName>
</protein>
<dbReference type="STRING" id="1184267.A11Q_2229"/>
<evidence type="ECO:0000256" key="6">
    <source>
        <dbReference type="ARBA" id="ARBA00022691"/>
    </source>
</evidence>
<evidence type="ECO:0000256" key="4">
    <source>
        <dbReference type="ARBA" id="ARBA00022603"/>
    </source>
</evidence>
<keyword evidence="5" id="KW-0808">Transferase</keyword>
<organism evidence="8 9">
    <name type="scientific">Pseudobdellovibrio exovorus JSS</name>
    <dbReference type="NCBI Taxonomy" id="1184267"/>
    <lineage>
        <taxon>Bacteria</taxon>
        <taxon>Pseudomonadati</taxon>
        <taxon>Bdellovibrionota</taxon>
        <taxon>Bdellovibrionia</taxon>
        <taxon>Bdellovibrionales</taxon>
        <taxon>Pseudobdellovibrionaceae</taxon>
        <taxon>Pseudobdellovibrio</taxon>
    </lineage>
</organism>
<keyword evidence="9" id="KW-1185">Reference proteome</keyword>
<dbReference type="AlphaFoldDB" id="M4VD77"/>
<dbReference type="EMBL" id="CP003537">
    <property type="protein sequence ID" value="AGH96445.1"/>
    <property type="molecule type" value="Genomic_DNA"/>
</dbReference>
<dbReference type="PROSITE" id="PS51625">
    <property type="entry name" value="SAM_MT_TRMB"/>
    <property type="match status" value="1"/>
</dbReference>
<dbReference type="RefSeq" id="WP_015470935.1">
    <property type="nucleotide sequence ID" value="NC_020813.1"/>
</dbReference>
<evidence type="ECO:0000256" key="7">
    <source>
        <dbReference type="ARBA" id="ARBA00022694"/>
    </source>
</evidence>
<dbReference type="GO" id="GO:0008176">
    <property type="term" value="F:tRNA (guanine(46)-N7)-methyltransferase activity"/>
    <property type="evidence" value="ECO:0007669"/>
    <property type="project" value="UniProtKB-EC"/>
</dbReference>
<dbReference type="Gene3D" id="3.40.50.150">
    <property type="entry name" value="Vaccinia Virus protein VP39"/>
    <property type="match status" value="1"/>
</dbReference>
<keyword evidence="7" id="KW-0819">tRNA processing</keyword>
<gene>
    <name evidence="8" type="ORF">A11Q_2229</name>
</gene>
<dbReference type="PATRIC" id="fig|1184267.3.peg.2256"/>